<evidence type="ECO:0000256" key="1">
    <source>
        <dbReference type="SAM" id="MobiDB-lite"/>
    </source>
</evidence>
<sequence>MLMQKPLSRQPSRLPPQPPATPLPPLYNPQCRPDQTTVDRQIILRLSDSKQKASARQSVSGSSYLEREMADEYGCGIGSVVMILVVAAVLFLLPLGMGPLQPPGYSLLIFPVVLIVIFIFLSQASK</sequence>
<evidence type="ECO:0000256" key="2">
    <source>
        <dbReference type="SAM" id="Phobius"/>
    </source>
</evidence>
<feature type="region of interest" description="Disordered" evidence="1">
    <location>
        <begin position="1"/>
        <end position="33"/>
    </location>
</feature>
<keyword evidence="2" id="KW-0472">Membrane</keyword>
<protein>
    <submittedName>
        <fullName evidence="3">Uncharacterized protein</fullName>
    </submittedName>
</protein>
<organism evidence="3 4">
    <name type="scientific">Punica granatum</name>
    <name type="common">Pomegranate</name>
    <dbReference type="NCBI Taxonomy" id="22663"/>
    <lineage>
        <taxon>Eukaryota</taxon>
        <taxon>Viridiplantae</taxon>
        <taxon>Streptophyta</taxon>
        <taxon>Embryophyta</taxon>
        <taxon>Tracheophyta</taxon>
        <taxon>Spermatophyta</taxon>
        <taxon>Magnoliopsida</taxon>
        <taxon>eudicotyledons</taxon>
        <taxon>Gunneridae</taxon>
        <taxon>Pentapetalae</taxon>
        <taxon>rosids</taxon>
        <taxon>malvids</taxon>
        <taxon>Myrtales</taxon>
        <taxon>Lythraceae</taxon>
        <taxon>Punica</taxon>
    </lineage>
</organism>
<accession>A0A2I0KT29</accession>
<comment type="caution">
    <text evidence="3">The sequence shown here is derived from an EMBL/GenBank/DDBJ whole genome shotgun (WGS) entry which is preliminary data.</text>
</comment>
<dbReference type="AlphaFoldDB" id="A0A2I0KT29"/>
<feature type="transmembrane region" description="Helical" evidence="2">
    <location>
        <begin position="105"/>
        <end position="122"/>
    </location>
</feature>
<name>A0A2I0KT29_PUNGR</name>
<evidence type="ECO:0000313" key="3">
    <source>
        <dbReference type="EMBL" id="PKI71490.1"/>
    </source>
</evidence>
<keyword evidence="2" id="KW-1133">Transmembrane helix</keyword>
<dbReference type="Proteomes" id="UP000233551">
    <property type="component" value="Unassembled WGS sequence"/>
</dbReference>
<evidence type="ECO:0000313" key="4">
    <source>
        <dbReference type="Proteomes" id="UP000233551"/>
    </source>
</evidence>
<keyword evidence="2" id="KW-0812">Transmembrane</keyword>
<proteinExistence type="predicted"/>
<feature type="compositionally biased region" description="Low complexity" evidence="1">
    <location>
        <begin position="1"/>
        <end position="12"/>
    </location>
</feature>
<reference evidence="3 4" key="1">
    <citation type="submission" date="2017-11" db="EMBL/GenBank/DDBJ databases">
        <title>De-novo sequencing of pomegranate (Punica granatum L.) genome.</title>
        <authorList>
            <person name="Akparov Z."/>
            <person name="Amiraslanov A."/>
            <person name="Hajiyeva S."/>
            <person name="Abbasov M."/>
            <person name="Kaur K."/>
            <person name="Hamwieh A."/>
            <person name="Solovyev V."/>
            <person name="Salamov A."/>
            <person name="Braich B."/>
            <person name="Kosarev P."/>
            <person name="Mahmoud A."/>
            <person name="Hajiyev E."/>
            <person name="Babayeva S."/>
            <person name="Izzatullayeva V."/>
            <person name="Mammadov A."/>
            <person name="Mammadov A."/>
            <person name="Sharifova S."/>
            <person name="Ojaghi J."/>
            <person name="Eynullazada K."/>
            <person name="Bayramov B."/>
            <person name="Abdulazimova A."/>
            <person name="Shahmuradov I."/>
        </authorList>
    </citation>
    <scope>NUCLEOTIDE SEQUENCE [LARGE SCALE GENOMIC DNA]</scope>
    <source>
        <strain evidence="4">cv. AG2017</strain>
        <tissue evidence="3">Leaf</tissue>
    </source>
</reference>
<gene>
    <name evidence="3" type="ORF">CRG98_008163</name>
</gene>
<feature type="compositionally biased region" description="Pro residues" evidence="1">
    <location>
        <begin position="13"/>
        <end position="27"/>
    </location>
</feature>
<feature type="transmembrane region" description="Helical" evidence="2">
    <location>
        <begin position="73"/>
        <end position="93"/>
    </location>
</feature>
<dbReference type="EMBL" id="PGOL01000373">
    <property type="protein sequence ID" value="PKI71490.1"/>
    <property type="molecule type" value="Genomic_DNA"/>
</dbReference>
<keyword evidence="4" id="KW-1185">Reference proteome</keyword>